<sequence length="257" mass="26906">MVDVRALVRLALQLDQGGAVDVAEHHVEHAVGRVGGRDDPDAAAVAGAVADREQHRVDALLLAVQAQHVPPGLEPDHLDEDGQVVPARPARPAHPVGALVDDGVEPGGEHRAVPHLAAVGAGEAREVDRPRAAGLHRVGDGRRRRERLGRHAGLDREVVAGAGGHRAERHVRAGHRLQRQVHGAVAAHGHQGPGAAGDGRVARRLGFFPGTGVEQPDGTLRLGEPVQQGREEILVPPAPGLRVGEHDQVAGHQVVSS</sequence>
<dbReference type="AlphaFoldDB" id="A0A6V8LKB8"/>
<organism evidence="2 3">
    <name type="scientific">Phytohabitans rumicis</name>
    <dbReference type="NCBI Taxonomy" id="1076125"/>
    <lineage>
        <taxon>Bacteria</taxon>
        <taxon>Bacillati</taxon>
        <taxon>Actinomycetota</taxon>
        <taxon>Actinomycetes</taxon>
        <taxon>Micromonosporales</taxon>
        <taxon>Micromonosporaceae</taxon>
    </lineage>
</organism>
<reference evidence="2 3" key="2">
    <citation type="submission" date="2020-03" db="EMBL/GenBank/DDBJ databases">
        <authorList>
            <person name="Ichikawa N."/>
            <person name="Kimura A."/>
            <person name="Kitahashi Y."/>
            <person name="Uohara A."/>
        </authorList>
    </citation>
    <scope>NUCLEOTIDE SEQUENCE [LARGE SCALE GENOMIC DNA]</scope>
    <source>
        <strain evidence="2 3">NBRC 108638</strain>
    </source>
</reference>
<evidence type="ECO:0000313" key="3">
    <source>
        <dbReference type="Proteomes" id="UP000482960"/>
    </source>
</evidence>
<reference evidence="2 3" key="1">
    <citation type="submission" date="2020-03" db="EMBL/GenBank/DDBJ databases">
        <title>Whole genome shotgun sequence of Phytohabitans rumicis NBRC 108638.</title>
        <authorList>
            <person name="Komaki H."/>
            <person name="Tamura T."/>
        </authorList>
    </citation>
    <scope>NUCLEOTIDE SEQUENCE [LARGE SCALE GENOMIC DNA]</scope>
    <source>
        <strain evidence="2 3">NBRC 108638</strain>
    </source>
</reference>
<accession>A0A6V8LKB8</accession>
<comment type="caution">
    <text evidence="2">The sequence shown here is derived from an EMBL/GenBank/DDBJ whole genome shotgun (WGS) entry which is preliminary data.</text>
</comment>
<dbReference type="EMBL" id="BLPG01000001">
    <property type="protein sequence ID" value="GFJ94616.1"/>
    <property type="molecule type" value="Genomic_DNA"/>
</dbReference>
<dbReference type="Proteomes" id="UP000482960">
    <property type="component" value="Unassembled WGS sequence"/>
</dbReference>
<proteinExistence type="predicted"/>
<name>A0A6V8LKB8_9ACTN</name>
<keyword evidence="3" id="KW-1185">Reference proteome</keyword>
<gene>
    <name evidence="2" type="ORF">Prum_082580</name>
</gene>
<protein>
    <submittedName>
        <fullName evidence="2">Uncharacterized protein</fullName>
    </submittedName>
</protein>
<evidence type="ECO:0000313" key="2">
    <source>
        <dbReference type="EMBL" id="GFJ94616.1"/>
    </source>
</evidence>
<feature type="region of interest" description="Disordered" evidence="1">
    <location>
        <begin position="236"/>
        <end position="257"/>
    </location>
</feature>
<evidence type="ECO:0000256" key="1">
    <source>
        <dbReference type="SAM" id="MobiDB-lite"/>
    </source>
</evidence>